<proteinExistence type="predicted"/>
<keyword evidence="3" id="KW-1185">Reference proteome</keyword>
<organism evidence="2 3">
    <name type="scientific">Nitrosomonas ureae</name>
    <dbReference type="NCBI Taxonomy" id="44577"/>
    <lineage>
        <taxon>Bacteria</taxon>
        <taxon>Pseudomonadati</taxon>
        <taxon>Pseudomonadota</taxon>
        <taxon>Betaproteobacteria</taxon>
        <taxon>Nitrosomonadales</taxon>
        <taxon>Nitrosomonadaceae</taxon>
        <taxon>Nitrosomonas</taxon>
    </lineage>
</organism>
<accession>A0A1H2G911</accession>
<dbReference type="AlphaFoldDB" id="A0A1H2G911"/>
<protein>
    <recommendedName>
        <fullName evidence="1">DUF4398 domain-containing protein</fullName>
    </recommendedName>
</protein>
<feature type="domain" description="DUF4398" evidence="1">
    <location>
        <begin position="42"/>
        <end position="118"/>
    </location>
</feature>
<dbReference type="EMBL" id="FNLN01000029">
    <property type="protein sequence ID" value="SDU16123.1"/>
    <property type="molecule type" value="Genomic_DNA"/>
</dbReference>
<sequence>MDQKIIKNFYPINSYHMIRIFNVTVISALFMVGCESIPAPTEQIATSRTAVNSALSAGGSEFAPVEFKSAMEKMEAAERAMGEKDYVLARQLAEQAQMDAKLAGAMARTVKAQKAADALQEASRTLRQEIDRQVQ</sequence>
<dbReference type="Pfam" id="PF14346">
    <property type="entry name" value="DUF4398"/>
    <property type="match status" value="1"/>
</dbReference>
<gene>
    <name evidence="2" type="ORF">SAMN05216406_12916</name>
</gene>
<dbReference type="Gene3D" id="1.20.1270.390">
    <property type="match status" value="1"/>
</dbReference>
<reference evidence="3" key="1">
    <citation type="submission" date="2016-10" db="EMBL/GenBank/DDBJ databases">
        <authorList>
            <person name="Varghese N."/>
            <person name="Submissions S."/>
        </authorList>
    </citation>
    <scope>NUCLEOTIDE SEQUENCE [LARGE SCALE GENOMIC DNA]</scope>
    <source>
        <strain evidence="3">Nm10</strain>
    </source>
</reference>
<evidence type="ECO:0000313" key="3">
    <source>
        <dbReference type="Proteomes" id="UP000182882"/>
    </source>
</evidence>
<name>A0A1H2G911_9PROT</name>
<evidence type="ECO:0000259" key="1">
    <source>
        <dbReference type="Pfam" id="PF14346"/>
    </source>
</evidence>
<evidence type="ECO:0000313" key="2">
    <source>
        <dbReference type="EMBL" id="SDU16123.1"/>
    </source>
</evidence>
<dbReference type="Proteomes" id="UP000182882">
    <property type="component" value="Unassembled WGS sequence"/>
</dbReference>
<dbReference type="InterPro" id="IPR025511">
    <property type="entry name" value="DUF4398"/>
</dbReference>
<dbReference type="RefSeq" id="WP_062559471.1">
    <property type="nucleotide sequence ID" value="NZ_CP013341.1"/>
</dbReference>
<dbReference type="PROSITE" id="PS51257">
    <property type="entry name" value="PROKAR_LIPOPROTEIN"/>
    <property type="match status" value="1"/>
</dbReference>
<dbReference type="KEGG" id="nur:ATY38_11770"/>